<evidence type="ECO:0000313" key="3">
    <source>
        <dbReference type="EMBL" id="AKU96240.1"/>
    </source>
</evidence>
<dbReference type="PROSITE" id="PS51257">
    <property type="entry name" value="PROKAR_LIPOPROTEIN"/>
    <property type="match status" value="1"/>
</dbReference>
<dbReference type="PROSITE" id="PS51348">
    <property type="entry name" value="GLYCOSYL_HYDROL_F22_2"/>
    <property type="match status" value="1"/>
</dbReference>
<feature type="chain" id="PRO_5005466224" description="Transglycosylase SLT domain-containing protein" evidence="2">
    <location>
        <begin position="22"/>
        <end position="154"/>
    </location>
</feature>
<dbReference type="KEGG" id="llu:AKJ09_02904"/>
<dbReference type="STRING" id="1391654.AKJ09_02904"/>
<dbReference type="Pfam" id="PF00062">
    <property type="entry name" value="Lys"/>
    <property type="match status" value="1"/>
</dbReference>
<evidence type="ECO:0000256" key="2">
    <source>
        <dbReference type="SAM" id="SignalP"/>
    </source>
</evidence>
<dbReference type="SMART" id="SM00263">
    <property type="entry name" value="LYZ1"/>
    <property type="match status" value="1"/>
</dbReference>
<reference evidence="3 4" key="1">
    <citation type="submission" date="2015-08" db="EMBL/GenBank/DDBJ databases">
        <authorList>
            <person name="Babu N.S."/>
            <person name="Beckwith C.J."/>
            <person name="Beseler K.G."/>
            <person name="Brison A."/>
            <person name="Carone J.V."/>
            <person name="Caskin T.P."/>
            <person name="Diamond M."/>
            <person name="Durham M.E."/>
            <person name="Foxe J.M."/>
            <person name="Go M."/>
            <person name="Henderson B.A."/>
            <person name="Jones I.B."/>
            <person name="McGettigan J.A."/>
            <person name="Micheletti S.J."/>
            <person name="Nasrallah M.E."/>
            <person name="Ortiz D."/>
            <person name="Piller C.R."/>
            <person name="Privatt S.R."/>
            <person name="Schneider S.L."/>
            <person name="Sharp S."/>
            <person name="Smith T.C."/>
            <person name="Stanton J.D."/>
            <person name="Ullery H.E."/>
            <person name="Wilson R.J."/>
            <person name="Serrano M.G."/>
            <person name="Buck G."/>
            <person name="Lee V."/>
            <person name="Wang Y."/>
            <person name="Carvalho R."/>
            <person name="Voegtly L."/>
            <person name="Shi R."/>
            <person name="Duckworth R."/>
            <person name="Johnson A."/>
            <person name="Loviza R."/>
            <person name="Walstead R."/>
            <person name="Shah Z."/>
            <person name="Kiflezghi M."/>
            <person name="Wade K."/>
            <person name="Ball S.L."/>
            <person name="Bradley K.W."/>
            <person name="Asai D.J."/>
            <person name="Bowman C.A."/>
            <person name="Russell D.A."/>
            <person name="Pope W.H."/>
            <person name="Jacobs-Sera D."/>
            <person name="Hendrix R.W."/>
            <person name="Hatfull G.F."/>
        </authorList>
    </citation>
    <scope>NUCLEOTIDE SEQUENCE [LARGE SCALE GENOMIC DNA]</scope>
    <source>
        <strain evidence="3 4">DSM 27648</strain>
    </source>
</reference>
<evidence type="ECO:0000256" key="1">
    <source>
        <dbReference type="ARBA" id="ARBA00023157"/>
    </source>
</evidence>
<dbReference type="InterPro" id="IPR023346">
    <property type="entry name" value="Lysozyme-like_dom_sf"/>
</dbReference>
<accession>A0A0K1PRT0</accession>
<organism evidence="3 4">
    <name type="scientific">Labilithrix luteola</name>
    <dbReference type="NCBI Taxonomy" id="1391654"/>
    <lineage>
        <taxon>Bacteria</taxon>
        <taxon>Pseudomonadati</taxon>
        <taxon>Myxococcota</taxon>
        <taxon>Polyangia</taxon>
        <taxon>Polyangiales</taxon>
        <taxon>Labilitrichaceae</taxon>
        <taxon>Labilithrix</taxon>
    </lineage>
</organism>
<dbReference type="Gene3D" id="1.10.530.10">
    <property type="match status" value="1"/>
</dbReference>
<dbReference type="GO" id="GO:0003796">
    <property type="term" value="F:lysozyme activity"/>
    <property type="evidence" value="ECO:0007669"/>
    <property type="project" value="TreeGrafter"/>
</dbReference>
<name>A0A0K1PRT0_9BACT</name>
<keyword evidence="2" id="KW-0732">Signal</keyword>
<protein>
    <recommendedName>
        <fullName evidence="5">Transglycosylase SLT domain-containing protein</fullName>
    </recommendedName>
</protein>
<proteinExistence type="predicted"/>
<dbReference type="Proteomes" id="UP000064967">
    <property type="component" value="Chromosome"/>
</dbReference>
<dbReference type="InterPro" id="IPR001916">
    <property type="entry name" value="Glyco_hydro_22"/>
</dbReference>
<keyword evidence="4" id="KW-1185">Reference proteome</keyword>
<evidence type="ECO:0008006" key="5">
    <source>
        <dbReference type="Google" id="ProtNLM"/>
    </source>
</evidence>
<sequence>MMKLKTLMAASLSLFALFAFAGCAADTEGDEGDTATSEDKLLAGRKVPESEVAELLRDAGFPEDVVPTMVCTAKWESSFFERAYNKNKNGSKDYGLFQINSVHLGDENCPTTIEGLYTASKNAQCAFNVYSNEGLTAWVGYKKHKTECNNYKLK</sequence>
<dbReference type="PANTHER" id="PTHR11407:SF63">
    <property type="entry name" value="LYSOZYME C"/>
    <property type="match status" value="1"/>
</dbReference>
<evidence type="ECO:0000313" key="4">
    <source>
        <dbReference type="Proteomes" id="UP000064967"/>
    </source>
</evidence>
<keyword evidence="1" id="KW-1015">Disulfide bond</keyword>
<dbReference type="PANTHER" id="PTHR11407">
    <property type="entry name" value="LYSOZYME C"/>
    <property type="match status" value="1"/>
</dbReference>
<dbReference type="AlphaFoldDB" id="A0A0K1PRT0"/>
<dbReference type="EMBL" id="CP012333">
    <property type="protein sequence ID" value="AKU96240.1"/>
    <property type="molecule type" value="Genomic_DNA"/>
</dbReference>
<feature type="signal peptide" evidence="2">
    <location>
        <begin position="1"/>
        <end position="21"/>
    </location>
</feature>
<gene>
    <name evidence="3" type="ORF">AKJ09_02904</name>
</gene>
<dbReference type="SUPFAM" id="SSF53955">
    <property type="entry name" value="Lysozyme-like"/>
    <property type="match status" value="1"/>
</dbReference>